<proteinExistence type="predicted"/>
<sequence length="435" mass="51867">MEFWKKLTLVFIFKTSVVLGEFKTIDKIVALVNNNAILDSDVKHQIYMTRNNIFDINLIDITPDILSYKRILEQLIIENIIFQITDHTNFTVEYNQIHWVIERIAMSYGMTIHQFQEYLNDINIDYQKYYFKQYQDILKRTIYSSVLHQYGSNNISINEINNIINKFNVINFNKQFKLNHIVFSLPINPTLNQINKTKYFAKLLIDQKKYKKFDKKDLINIYYYNDIIHTIRIIDSEWTNWQDIPVIFDEYLSKIEPGNIIGPIASHDGIHILEIKDIRYKKASFPITKVYAKIFGIKESYDHVNITKELTKIKELVENTNTPFSMIINEKLKNHSCFNFYIENITSKDLDMFDSEIQQMLLSLKKNEVSTPIYTNYGGFLIQLIDMSVINYSDIKYERAYLYLLDKKNNEIMNKWIQELHSSSYIKIIHQNEKY</sequence>
<protein>
    <submittedName>
        <fullName evidence="4">Molecular chaperone SurA</fullName>
    </submittedName>
</protein>
<evidence type="ECO:0000259" key="3">
    <source>
        <dbReference type="Pfam" id="PF09312"/>
    </source>
</evidence>
<dbReference type="SUPFAM" id="SSF109998">
    <property type="entry name" value="Triger factor/SurA peptide-binding domain-like"/>
    <property type="match status" value="1"/>
</dbReference>
<dbReference type="EMBL" id="CP097762">
    <property type="protein sequence ID" value="URJ25211.1"/>
    <property type="molecule type" value="Genomic_DNA"/>
</dbReference>
<dbReference type="PANTHER" id="PTHR47637">
    <property type="entry name" value="CHAPERONE SURA"/>
    <property type="match status" value="1"/>
</dbReference>
<keyword evidence="2" id="KW-0697">Rotamase</keyword>
<evidence type="ECO:0000313" key="4">
    <source>
        <dbReference type="EMBL" id="URJ25211.1"/>
    </source>
</evidence>
<dbReference type="PANTHER" id="PTHR47637:SF1">
    <property type="entry name" value="CHAPERONE SURA"/>
    <property type="match status" value="1"/>
</dbReference>
<accession>A0ABY4STK0</accession>
<dbReference type="InterPro" id="IPR027304">
    <property type="entry name" value="Trigger_fact/SurA_dom_sf"/>
</dbReference>
<evidence type="ECO:0000313" key="5">
    <source>
        <dbReference type="Proteomes" id="UP001056834"/>
    </source>
</evidence>
<dbReference type="RefSeq" id="WP_250223342.1">
    <property type="nucleotide sequence ID" value="NZ_CP097762.1"/>
</dbReference>
<dbReference type="InterPro" id="IPR050280">
    <property type="entry name" value="OMP_Chaperone_SurA"/>
</dbReference>
<organism evidence="4 5">
    <name type="scientific">Candidatus Blochmannia ocreatus</name>
    <name type="common">nom. nud.</name>
    <dbReference type="NCBI Taxonomy" id="251538"/>
    <lineage>
        <taxon>Bacteria</taxon>
        <taxon>Pseudomonadati</taxon>
        <taxon>Pseudomonadota</taxon>
        <taxon>Gammaproteobacteria</taxon>
        <taxon>Enterobacterales</taxon>
        <taxon>Enterobacteriaceae</taxon>
        <taxon>ant endosymbionts</taxon>
        <taxon>Candidatus Blochmanniella</taxon>
    </lineage>
</organism>
<dbReference type="SUPFAM" id="SSF54534">
    <property type="entry name" value="FKBP-like"/>
    <property type="match status" value="1"/>
</dbReference>
<evidence type="ECO:0000256" key="1">
    <source>
        <dbReference type="ARBA" id="ARBA00022729"/>
    </source>
</evidence>
<dbReference type="Gene3D" id="1.10.4030.10">
    <property type="entry name" value="Porin chaperone SurA, peptide-binding domain"/>
    <property type="match status" value="1"/>
</dbReference>
<feature type="domain" description="SurA N-terminal" evidence="3">
    <location>
        <begin position="25"/>
        <end position="130"/>
    </location>
</feature>
<dbReference type="Pfam" id="PF09312">
    <property type="entry name" value="SurA_N"/>
    <property type="match status" value="1"/>
</dbReference>
<keyword evidence="2" id="KW-0413">Isomerase</keyword>
<gene>
    <name evidence="4" type="ORF">M9405_00540</name>
</gene>
<keyword evidence="5" id="KW-1185">Reference proteome</keyword>
<name>A0ABY4STK0_9ENTR</name>
<dbReference type="InterPro" id="IPR015391">
    <property type="entry name" value="SurA_N"/>
</dbReference>
<evidence type="ECO:0000256" key="2">
    <source>
        <dbReference type="ARBA" id="ARBA00023110"/>
    </source>
</evidence>
<reference evidence="4" key="1">
    <citation type="submission" date="2022-05" db="EMBL/GenBank/DDBJ databases">
        <title>Impact of host demography and evolutionary history on endosymbiont molecular evolution: a test in carpenter ants (Genus Camponotus) and their Blochmannia endosymbionts.</title>
        <authorList>
            <person name="Manthey J.D."/>
            <person name="Giron J.C."/>
            <person name="Hruska J.P."/>
        </authorList>
    </citation>
    <scope>NUCLEOTIDE SEQUENCE</scope>
    <source>
        <strain evidence="4">C-006</strain>
    </source>
</reference>
<keyword evidence="1" id="KW-0732">Signal</keyword>
<dbReference type="Proteomes" id="UP001056834">
    <property type="component" value="Chromosome"/>
</dbReference>